<proteinExistence type="inferred from homology"/>
<feature type="domain" description="Translation elongation factor EFTs/EF1B dimerisation" evidence="5">
    <location>
        <begin position="127"/>
        <end position="297"/>
    </location>
</feature>
<dbReference type="EMBL" id="APAU02000025">
    <property type="protein sequence ID" value="EUB60924.1"/>
    <property type="molecule type" value="Genomic_DNA"/>
</dbReference>
<dbReference type="GO" id="GO:0070125">
    <property type="term" value="P:mitochondrial translational elongation"/>
    <property type="evidence" value="ECO:0007669"/>
    <property type="project" value="TreeGrafter"/>
</dbReference>
<dbReference type="InterPro" id="IPR009060">
    <property type="entry name" value="UBA-like_sf"/>
</dbReference>
<dbReference type="InterPro" id="IPR036402">
    <property type="entry name" value="EF-Ts_dimer_sf"/>
</dbReference>
<reference evidence="6 7" key="1">
    <citation type="journal article" date="2013" name="Nat. Genet.">
        <title>The genome of the hydatid tapeworm Echinococcus granulosus.</title>
        <authorList>
            <person name="Zheng H."/>
            <person name="Zhang W."/>
            <person name="Zhang L."/>
            <person name="Zhang Z."/>
            <person name="Li J."/>
            <person name="Lu G."/>
            <person name="Zhu Y."/>
            <person name="Wang Y."/>
            <person name="Huang Y."/>
            <person name="Liu J."/>
            <person name="Kang H."/>
            <person name="Chen J."/>
            <person name="Wang L."/>
            <person name="Chen A."/>
            <person name="Yu S."/>
            <person name="Gao Z."/>
            <person name="Jin L."/>
            <person name="Gu W."/>
            <person name="Wang Z."/>
            <person name="Zhao L."/>
            <person name="Shi B."/>
            <person name="Wen H."/>
            <person name="Lin R."/>
            <person name="Jones M.K."/>
            <person name="Brejova B."/>
            <person name="Vinar T."/>
            <person name="Zhao G."/>
            <person name="McManus D.P."/>
            <person name="Chen Z."/>
            <person name="Zhou Y."/>
            <person name="Wang S."/>
        </authorList>
    </citation>
    <scope>NUCLEOTIDE SEQUENCE [LARGE SCALE GENOMIC DNA]</scope>
</reference>
<name>W6V484_ECHGR</name>
<dbReference type="OrthoDB" id="277235at2759"/>
<sequence>MLAETSQIKLHYGLTCDSLAYTVHYSIRQSISQAHILSSVTSIFRNILSSFSMKSSSSNLAQLRKATGHPFVLCREALAACNGDYSRALAWLQKEAAKRGLAKAEKLKSRPMSQGLLGMISTSRCVSVVEINCETDFVVRNQHFQTLVAFSTESVFKELLSGTREPGTHRFSEESLKTLPYAGQFSKSISDALVATIASVGENMAIPRGVGMTLSADKTAEISHLMAYCHATNAGLKRTVRDVHFGKYVAFLRYHHISNRKGTPAWRDQASQICHQLCQHIVGMSPRPSLALDDVPPAANPDDERCLLRQPFLFDEAISVGELLEQNEILLDDFVRVECGVEEE</sequence>
<dbReference type="GO" id="GO:0005739">
    <property type="term" value="C:mitochondrion"/>
    <property type="evidence" value="ECO:0007669"/>
    <property type="project" value="UniProtKB-SubCell"/>
</dbReference>
<dbReference type="InterPro" id="IPR014039">
    <property type="entry name" value="Transl_elong_EFTs/EF1B_dimer"/>
</dbReference>
<dbReference type="RefSeq" id="XP_024352120.1">
    <property type="nucleotide sequence ID" value="XM_024493419.1"/>
</dbReference>
<dbReference type="Gene3D" id="1.10.8.10">
    <property type="entry name" value="DNA helicase RuvA subunit, C-terminal domain"/>
    <property type="match status" value="1"/>
</dbReference>
<dbReference type="SUPFAM" id="SSF54713">
    <property type="entry name" value="Elongation factor Ts (EF-Ts), dimerisation domain"/>
    <property type="match status" value="1"/>
</dbReference>
<dbReference type="CDD" id="cd14275">
    <property type="entry name" value="UBA_EF-Ts"/>
    <property type="match status" value="1"/>
</dbReference>
<evidence type="ECO:0000259" key="5">
    <source>
        <dbReference type="Pfam" id="PF00889"/>
    </source>
</evidence>
<dbReference type="PANTHER" id="PTHR11741">
    <property type="entry name" value="ELONGATION FACTOR TS"/>
    <property type="match status" value="1"/>
</dbReference>
<protein>
    <recommendedName>
        <fullName evidence="4">Elongation factor Ts, mitochondrial</fullName>
        <shortName evidence="4">EF-Ts</shortName>
        <shortName evidence="4">EF-TsMt</shortName>
    </recommendedName>
</protein>
<dbReference type="CTD" id="36339885"/>
<dbReference type="Pfam" id="PF25025">
    <property type="entry name" value="EF-Ts_N"/>
    <property type="match status" value="1"/>
</dbReference>
<evidence type="ECO:0000256" key="3">
    <source>
        <dbReference type="ARBA" id="ARBA00022917"/>
    </source>
</evidence>
<keyword evidence="2 4" id="KW-0251">Elongation factor</keyword>
<evidence type="ECO:0000256" key="2">
    <source>
        <dbReference type="ARBA" id="ARBA00022768"/>
    </source>
</evidence>
<dbReference type="GO" id="GO:0003746">
    <property type="term" value="F:translation elongation factor activity"/>
    <property type="evidence" value="ECO:0007669"/>
    <property type="project" value="UniProtKB-UniRule"/>
</dbReference>
<dbReference type="AlphaFoldDB" id="W6V484"/>
<accession>W6V484</accession>
<keyword evidence="4" id="KW-0496">Mitochondrion</keyword>
<dbReference type="SUPFAM" id="SSF46934">
    <property type="entry name" value="UBA-like"/>
    <property type="match status" value="1"/>
</dbReference>
<dbReference type="Pfam" id="PF00889">
    <property type="entry name" value="EF_TS"/>
    <property type="match status" value="1"/>
</dbReference>
<dbReference type="Proteomes" id="UP000019149">
    <property type="component" value="Unassembled WGS sequence"/>
</dbReference>
<dbReference type="OMA" id="QEYMLDD"/>
<dbReference type="GeneID" id="36339885"/>
<dbReference type="KEGG" id="egl:EGR_04170"/>
<evidence type="ECO:0000313" key="7">
    <source>
        <dbReference type="Proteomes" id="UP000019149"/>
    </source>
</evidence>
<dbReference type="HAMAP" id="MF_00050">
    <property type="entry name" value="EF_Ts"/>
    <property type="match status" value="1"/>
</dbReference>
<dbReference type="InterPro" id="IPR001816">
    <property type="entry name" value="Transl_elong_EFTs/EF1B"/>
</dbReference>
<keyword evidence="3 4" id="KW-0648">Protein biosynthesis</keyword>
<comment type="subcellular location">
    <subcellularLocation>
        <location evidence="4">Mitochondrion</location>
    </subcellularLocation>
</comment>
<dbReference type="PANTHER" id="PTHR11741:SF0">
    <property type="entry name" value="ELONGATION FACTOR TS, MITOCHONDRIAL"/>
    <property type="match status" value="1"/>
</dbReference>
<dbReference type="Gene3D" id="3.30.479.20">
    <property type="entry name" value="Elongation factor Ts, dimerisation domain"/>
    <property type="match status" value="2"/>
</dbReference>
<comment type="caution">
    <text evidence="6">The sequence shown here is derived from an EMBL/GenBank/DDBJ whole genome shotgun (WGS) entry which is preliminary data.</text>
</comment>
<keyword evidence="7" id="KW-1185">Reference proteome</keyword>
<dbReference type="STRING" id="6210.W6V484"/>
<evidence type="ECO:0000256" key="4">
    <source>
        <dbReference type="HAMAP-Rule" id="MF_03135"/>
    </source>
</evidence>
<evidence type="ECO:0000313" key="6">
    <source>
        <dbReference type="EMBL" id="EUB60924.1"/>
    </source>
</evidence>
<gene>
    <name evidence="6" type="ORF">EGR_04170</name>
</gene>
<organism evidence="6 7">
    <name type="scientific">Echinococcus granulosus</name>
    <name type="common">Hydatid tapeworm</name>
    <dbReference type="NCBI Taxonomy" id="6210"/>
    <lineage>
        <taxon>Eukaryota</taxon>
        <taxon>Metazoa</taxon>
        <taxon>Spiralia</taxon>
        <taxon>Lophotrochozoa</taxon>
        <taxon>Platyhelminthes</taxon>
        <taxon>Cestoda</taxon>
        <taxon>Eucestoda</taxon>
        <taxon>Cyclophyllidea</taxon>
        <taxon>Taeniidae</taxon>
        <taxon>Echinococcus</taxon>
        <taxon>Echinococcus granulosus group</taxon>
    </lineage>
</organism>
<comment type="similarity">
    <text evidence="1 4">Belongs to the EF-Ts family.</text>
</comment>
<evidence type="ECO:0000256" key="1">
    <source>
        <dbReference type="ARBA" id="ARBA00005532"/>
    </source>
</evidence>
<comment type="function">
    <text evidence="4">Associates with the EF-Tu.GDP complex and induces the exchange of GDP to GTP. It remains bound to the aminoacyl-tRNA.EF-Tu.GTP complex up to the GTP hydrolysis stage on the ribosome.</text>
</comment>